<dbReference type="Pfam" id="PF00881">
    <property type="entry name" value="Nitroreductase"/>
    <property type="match status" value="1"/>
</dbReference>
<dbReference type="PANTHER" id="PTHR23026:SF123">
    <property type="entry name" value="NAD(P)H NITROREDUCTASE RV3131-RELATED"/>
    <property type="match status" value="1"/>
</dbReference>
<dbReference type="InterPro" id="IPR000415">
    <property type="entry name" value="Nitroreductase-like"/>
</dbReference>
<organism evidence="3 4">
    <name type="scientific">Nocardioides ginsengisoli</name>
    <dbReference type="NCBI Taxonomy" id="363868"/>
    <lineage>
        <taxon>Bacteria</taxon>
        <taxon>Bacillati</taxon>
        <taxon>Actinomycetota</taxon>
        <taxon>Actinomycetes</taxon>
        <taxon>Propionibacteriales</taxon>
        <taxon>Nocardioidaceae</taxon>
        <taxon>Nocardioides</taxon>
    </lineage>
</organism>
<feature type="region of interest" description="Disordered" evidence="1">
    <location>
        <begin position="173"/>
        <end position="242"/>
    </location>
</feature>
<sequence length="242" mass="26337">MDFTEVVRRRRMTRAYTSDPVDPAVLERALDHATRAPSAGFSQGWAFVVLDTPETVRGFWEAQADTRSPDRWLAGMMSAPVVVVPCGRRDAYLDRYAEPDKRRAGLHEHDESRWAMPYWHLDTAMASLLILQSVIDAGLGCCFFGLVPHRVDAVKEALGLVDTDDAEAPHPIGAITIGHPADRATGAQGSASRRRRTPWQEVVHRGRWGAGWEGTAGSAAGGAAGSSLPPSAPETRSARETQ</sequence>
<evidence type="ECO:0000313" key="3">
    <source>
        <dbReference type="EMBL" id="MFD1250005.1"/>
    </source>
</evidence>
<protein>
    <submittedName>
        <fullName evidence="3">Nitroreductase family protein</fullName>
    </submittedName>
</protein>
<name>A0ABW3W656_9ACTN</name>
<proteinExistence type="predicted"/>
<comment type="caution">
    <text evidence="3">The sequence shown here is derived from an EMBL/GenBank/DDBJ whole genome shotgun (WGS) entry which is preliminary data.</text>
</comment>
<gene>
    <name evidence="3" type="ORF">ACFQ3F_19565</name>
</gene>
<accession>A0ABW3W656</accession>
<evidence type="ECO:0000313" key="4">
    <source>
        <dbReference type="Proteomes" id="UP001597229"/>
    </source>
</evidence>
<evidence type="ECO:0000256" key="1">
    <source>
        <dbReference type="SAM" id="MobiDB-lite"/>
    </source>
</evidence>
<feature type="domain" description="Nitroreductase" evidence="2">
    <location>
        <begin position="7"/>
        <end position="179"/>
    </location>
</feature>
<feature type="compositionally biased region" description="Gly residues" evidence="1">
    <location>
        <begin position="208"/>
        <end position="224"/>
    </location>
</feature>
<dbReference type="InterPro" id="IPR050627">
    <property type="entry name" value="Nitroreductase/BluB"/>
</dbReference>
<dbReference type="SUPFAM" id="SSF55469">
    <property type="entry name" value="FMN-dependent nitroreductase-like"/>
    <property type="match status" value="1"/>
</dbReference>
<dbReference type="RefSeq" id="WP_367921183.1">
    <property type="nucleotide sequence ID" value="NZ_BAABAC010000040.1"/>
</dbReference>
<dbReference type="CDD" id="cd02062">
    <property type="entry name" value="Nitro_FMN_reductase"/>
    <property type="match status" value="1"/>
</dbReference>
<reference evidence="4" key="1">
    <citation type="journal article" date="2019" name="Int. J. Syst. Evol. Microbiol.">
        <title>The Global Catalogue of Microorganisms (GCM) 10K type strain sequencing project: providing services to taxonomists for standard genome sequencing and annotation.</title>
        <authorList>
            <consortium name="The Broad Institute Genomics Platform"/>
            <consortium name="The Broad Institute Genome Sequencing Center for Infectious Disease"/>
            <person name="Wu L."/>
            <person name="Ma J."/>
        </authorList>
    </citation>
    <scope>NUCLEOTIDE SEQUENCE [LARGE SCALE GENOMIC DNA]</scope>
    <source>
        <strain evidence="4">CCUG 52478</strain>
    </source>
</reference>
<dbReference type="EMBL" id="JBHTLX010000023">
    <property type="protein sequence ID" value="MFD1250005.1"/>
    <property type="molecule type" value="Genomic_DNA"/>
</dbReference>
<evidence type="ECO:0000259" key="2">
    <source>
        <dbReference type="Pfam" id="PF00881"/>
    </source>
</evidence>
<dbReference type="Proteomes" id="UP001597229">
    <property type="component" value="Unassembled WGS sequence"/>
</dbReference>
<dbReference type="PANTHER" id="PTHR23026">
    <property type="entry name" value="NADPH NITROREDUCTASE"/>
    <property type="match status" value="1"/>
</dbReference>
<keyword evidence="4" id="KW-1185">Reference proteome</keyword>
<dbReference type="Gene3D" id="3.40.109.10">
    <property type="entry name" value="NADH Oxidase"/>
    <property type="match status" value="1"/>
</dbReference>
<dbReference type="InterPro" id="IPR029479">
    <property type="entry name" value="Nitroreductase"/>
</dbReference>